<organism evidence="5 6">
    <name type="scientific">Helicobacter cholecystus</name>
    <dbReference type="NCBI Taxonomy" id="45498"/>
    <lineage>
        <taxon>Bacteria</taxon>
        <taxon>Pseudomonadati</taxon>
        <taxon>Campylobacterota</taxon>
        <taxon>Epsilonproteobacteria</taxon>
        <taxon>Campylobacterales</taxon>
        <taxon>Helicobacteraceae</taxon>
        <taxon>Helicobacter</taxon>
    </lineage>
</organism>
<evidence type="ECO:0000256" key="1">
    <source>
        <dbReference type="ARBA" id="ARBA00023015"/>
    </source>
</evidence>
<keyword evidence="6" id="KW-1185">Reference proteome</keyword>
<dbReference type="GO" id="GO:0043565">
    <property type="term" value="F:sequence-specific DNA binding"/>
    <property type="evidence" value="ECO:0007669"/>
    <property type="project" value="InterPro"/>
</dbReference>
<evidence type="ECO:0000259" key="4">
    <source>
        <dbReference type="PROSITE" id="PS01124"/>
    </source>
</evidence>
<dbReference type="SMART" id="SM00342">
    <property type="entry name" value="HTH_ARAC"/>
    <property type="match status" value="1"/>
</dbReference>
<evidence type="ECO:0000313" key="5">
    <source>
        <dbReference type="EMBL" id="RDU69581.1"/>
    </source>
</evidence>
<dbReference type="EMBL" id="NXLU01000002">
    <property type="protein sequence ID" value="RDU69581.1"/>
    <property type="molecule type" value="Genomic_DNA"/>
</dbReference>
<dbReference type="GO" id="GO:0003700">
    <property type="term" value="F:DNA-binding transcription factor activity"/>
    <property type="evidence" value="ECO:0007669"/>
    <property type="project" value="InterPro"/>
</dbReference>
<proteinExistence type="predicted"/>
<keyword evidence="1" id="KW-0805">Transcription regulation</keyword>
<dbReference type="Pfam" id="PF12833">
    <property type="entry name" value="HTH_18"/>
    <property type="match status" value="1"/>
</dbReference>
<comment type="caution">
    <text evidence="5">The sequence shown here is derived from an EMBL/GenBank/DDBJ whole genome shotgun (WGS) entry which is preliminary data.</text>
</comment>
<reference evidence="5 6" key="1">
    <citation type="submission" date="2018-04" db="EMBL/GenBank/DDBJ databases">
        <title>Novel Campyloabacter and Helicobacter Species and Strains.</title>
        <authorList>
            <person name="Mannion A.J."/>
            <person name="Shen Z."/>
            <person name="Fox J.G."/>
        </authorList>
    </citation>
    <scope>NUCLEOTIDE SEQUENCE [LARGE SCALE GENOMIC DNA]</scope>
    <source>
        <strain evidence="5 6">ATCC 700242</strain>
    </source>
</reference>
<keyword evidence="2" id="KW-0238">DNA-binding</keyword>
<dbReference type="OrthoDB" id="5337216at2"/>
<dbReference type="PROSITE" id="PS01124">
    <property type="entry name" value="HTH_ARAC_FAMILY_2"/>
    <property type="match status" value="1"/>
</dbReference>
<dbReference type="Proteomes" id="UP000257067">
    <property type="component" value="Unassembled WGS sequence"/>
</dbReference>
<dbReference type="InterPro" id="IPR020449">
    <property type="entry name" value="Tscrpt_reg_AraC-type_HTH"/>
</dbReference>
<dbReference type="InterPro" id="IPR009057">
    <property type="entry name" value="Homeodomain-like_sf"/>
</dbReference>
<dbReference type="SUPFAM" id="SSF46689">
    <property type="entry name" value="Homeodomain-like"/>
    <property type="match status" value="1"/>
</dbReference>
<gene>
    <name evidence="5" type="ORF">CQA62_02735</name>
</gene>
<dbReference type="Gene3D" id="1.10.10.60">
    <property type="entry name" value="Homeodomain-like"/>
    <property type="match status" value="2"/>
</dbReference>
<evidence type="ECO:0000313" key="6">
    <source>
        <dbReference type="Proteomes" id="UP000257067"/>
    </source>
</evidence>
<dbReference type="AlphaFoldDB" id="A0A3D8IYF0"/>
<feature type="domain" description="HTH araC/xylS-type" evidence="4">
    <location>
        <begin position="171"/>
        <end position="270"/>
    </location>
</feature>
<dbReference type="PANTHER" id="PTHR43280">
    <property type="entry name" value="ARAC-FAMILY TRANSCRIPTIONAL REGULATOR"/>
    <property type="match status" value="1"/>
</dbReference>
<dbReference type="Pfam" id="PF22200">
    <property type="entry name" value="ExsA_N"/>
    <property type="match status" value="1"/>
</dbReference>
<dbReference type="InterPro" id="IPR018060">
    <property type="entry name" value="HTH_AraC"/>
</dbReference>
<name>A0A3D8IYF0_9HELI</name>
<accession>A0A3D8IYF0</accession>
<keyword evidence="3" id="KW-0804">Transcription</keyword>
<dbReference type="InterPro" id="IPR054015">
    <property type="entry name" value="ExsA-like_N"/>
</dbReference>
<evidence type="ECO:0000256" key="2">
    <source>
        <dbReference type="ARBA" id="ARBA00023125"/>
    </source>
</evidence>
<dbReference type="RefSeq" id="WP_104724450.1">
    <property type="nucleotide sequence ID" value="NZ_FZNE01000003.1"/>
</dbReference>
<evidence type="ECO:0000256" key="3">
    <source>
        <dbReference type="ARBA" id="ARBA00023163"/>
    </source>
</evidence>
<dbReference type="PANTHER" id="PTHR43280:SF2">
    <property type="entry name" value="HTH-TYPE TRANSCRIPTIONAL REGULATOR EXSA"/>
    <property type="match status" value="1"/>
</dbReference>
<protein>
    <submittedName>
        <fullName evidence="5">AraC family transcriptional regulator</fullName>
    </submittedName>
</protein>
<dbReference type="PRINTS" id="PR00032">
    <property type="entry name" value="HTHARAC"/>
</dbReference>
<sequence length="273" mass="32470">MSLIVPQELYSHKIFTSPSMTMIDFVQKGNIFNRSVYFQKDCLIFVKEGEKEMRDLHQSFQVKKYQALFVSMGSYAFSNISRNNLYHSVLFFFNKNPLVQFAQKHCMTKNRDTGNFCLFRESERIENFVRGIELWGELGEEIMELKAQELLLLLLKENKVGFLPFLYKIFNRKNTLIEDLEVKDFLQVKDMAREVKLETSIFSKKFKEESGISPKEWIDKKRLSKARFMLQFEGKNIQEVAYELDFGSPSWFIKRFKDYYGMTPKQFQKISKN</sequence>